<keyword evidence="1" id="KW-0472">Membrane</keyword>
<feature type="transmembrane region" description="Helical" evidence="1">
    <location>
        <begin position="60"/>
        <end position="77"/>
    </location>
</feature>
<evidence type="ECO:0000256" key="1">
    <source>
        <dbReference type="SAM" id="Phobius"/>
    </source>
</evidence>
<keyword evidence="1" id="KW-0812">Transmembrane</keyword>
<evidence type="ECO:0000313" key="2">
    <source>
        <dbReference type="EMBL" id="MCP2332740.1"/>
    </source>
</evidence>
<reference evidence="2 3" key="1">
    <citation type="submission" date="2022-06" db="EMBL/GenBank/DDBJ databases">
        <title>Genomic Encyclopedia of Type Strains, Phase I: the one thousand microbial genomes (KMG-I) project.</title>
        <authorList>
            <person name="Kyrpides N."/>
        </authorList>
    </citation>
    <scope>NUCLEOTIDE SEQUENCE [LARGE SCALE GENOMIC DNA]</scope>
    <source>
        <strain evidence="2 3">DSM 43889</strain>
    </source>
</reference>
<dbReference type="EMBL" id="AUBJ02000001">
    <property type="protein sequence ID" value="MCP2332740.1"/>
    <property type="molecule type" value="Genomic_DNA"/>
</dbReference>
<name>A0ABT1JJQ2_ACTCY</name>
<protein>
    <submittedName>
        <fullName evidence="2">Uncharacterized protein</fullName>
    </submittedName>
</protein>
<gene>
    <name evidence="2" type="ORF">G443_003010</name>
</gene>
<keyword evidence="1" id="KW-1133">Transmembrane helix</keyword>
<comment type="caution">
    <text evidence="2">The sequence shown here is derived from an EMBL/GenBank/DDBJ whole genome shotgun (WGS) entry which is preliminary data.</text>
</comment>
<organism evidence="2 3">
    <name type="scientific">Actinoalloteichus caeruleus DSM 43889</name>
    <dbReference type="NCBI Taxonomy" id="1120930"/>
    <lineage>
        <taxon>Bacteria</taxon>
        <taxon>Bacillati</taxon>
        <taxon>Actinomycetota</taxon>
        <taxon>Actinomycetes</taxon>
        <taxon>Pseudonocardiales</taxon>
        <taxon>Pseudonocardiaceae</taxon>
        <taxon>Actinoalloteichus</taxon>
        <taxon>Actinoalloteichus cyanogriseus</taxon>
    </lineage>
</organism>
<sequence length="78" mass="7914">MAATALLVLFGGILVLVVMAQARDRKGRSRGDVVRNGAIASAVLVVAILCVALWLPSTVAWGLVAAAGIAVAVLTMVD</sequence>
<evidence type="ECO:0000313" key="3">
    <source>
        <dbReference type="Proteomes" id="UP000791080"/>
    </source>
</evidence>
<dbReference type="Proteomes" id="UP000791080">
    <property type="component" value="Unassembled WGS sequence"/>
</dbReference>
<feature type="transmembrane region" description="Helical" evidence="1">
    <location>
        <begin position="38"/>
        <end position="55"/>
    </location>
</feature>
<proteinExistence type="predicted"/>
<accession>A0ABT1JJQ2</accession>
<keyword evidence="3" id="KW-1185">Reference proteome</keyword>